<dbReference type="InterPro" id="IPR008274">
    <property type="entry name" value="AldOxase/xan_DH_MoCoBD1"/>
</dbReference>
<dbReference type="PANTHER" id="PTHR47495">
    <property type="entry name" value="ALDEHYDE DEHYDROGENASE"/>
    <property type="match status" value="1"/>
</dbReference>
<dbReference type="SUPFAM" id="SSF56003">
    <property type="entry name" value="Molybdenum cofactor-binding domain"/>
    <property type="match status" value="2"/>
</dbReference>
<evidence type="ECO:0000313" key="3">
    <source>
        <dbReference type="Proteomes" id="UP000002745"/>
    </source>
</evidence>
<dbReference type="Pfam" id="PF20256">
    <property type="entry name" value="MoCoBD_2"/>
    <property type="match status" value="2"/>
</dbReference>
<dbReference type="InterPro" id="IPR046867">
    <property type="entry name" value="AldOxase/xan_DH_MoCoBD2"/>
</dbReference>
<name>C6XJ25_HIRBI</name>
<dbReference type="OrthoDB" id="9767994at2"/>
<dbReference type="Gene3D" id="3.30.365.10">
    <property type="entry name" value="Aldehyde oxidase/xanthine dehydrogenase, molybdopterin binding domain"/>
    <property type="match status" value="4"/>
</dbReference>
<organism evidence="2 3">
    <name type="scientific">Hirschia baltica (strain ATCC 49814 / DSM 5838 / IFAM 1418)</name>
    <dbReference type="NCBI Taxonomy" id="582402"/>
    <lineage>
        <taxon>Bacteria</taxon>
        <taxon>Pseudomonadati</taxon>
        <taxon>Pseudomonadota</taxon>
        <taxon>Alphaproteobacteria</taxon>
        <taxon>Hyphomonadales</taxon>
        <taxon>Hyphomonadaceae</taxon>
        <taxon>Hirschia</taxon>
    </lineage>
</organism>
<dbReference type="STRING" id="582402.Hbal_1429"/>
<dbReference type="PANTHER" id="PTHR47495:SF3">
    <property type="entry name" value="BLR6219 PROTEIN"/>
    <property type="match status" value="1"/>
</dbReference>
<evidence type="ECO:0000259" key="1">
    <source>
        <dbReference type="SMART" id="SM01008"/>
    </source>
</evidence>
<sequence length="795" mass="86176">MFSDLMNEMAIKSNISDEPDTSKNVVPVNLSRRGFISGTSLFVIGVSLVGCSKAEEILIDPVPPTPAGPSPLKEVRGGDATPSLWIEIEADGKVKITCHRAEMGQQSWTSMAQITVEELEAEWDKVEIVQALGNPKYGDQNTDGSRSVRFNFHRLRVAGAAMRQMLCQAAANHWGVELSECYAEQGIVTHTPSKKTLTYGQLAEAAGNLQVPSEDQIKLKSRDEWRLIGKEISSLTVEKIVKGEGIFGQDVQRPGMVYAVISRPPQVLGKVLSYNDSDTLAVQGVLKTVELPAATVPVMFKALGGVAVIATDTWAAIQGRQALSIEWDKGPNAGFDSEAFTKVLSERTNTSGTIHRKRGDVSQAFAAAETKVTAEYQTAFFVHSPIEPPSATAEWIGGELEVWACVQDAQTTRKTISDLLSVDIEKIKVHPTWLGGAFGRKSKCDFAVEAALLSRELGKPVKVVWTREDEIQHGYYHASSVHRFEGGLDADGKCISYLNRAAFPSLTSIFNPSADEATGFEMGLGAVDVAFDVPNLQVESVKAEANVRVGWLRSVANIHTVFANQSFVAEMAVAAGRDQKDFLIELIGAPRIMDPNKDEQTQYPNYGADATEYPLDTARLTNVANRVSEMAKWGRELPKGHGLGIAVHRSFLTYVATVVEVAVDDEGNLSIPGVWVAMDAGTVVNPLHVKAQIEGGTIFGFSNALYGKISMKNGAVEQANFPDWRLLRMEEAPRTFEVEIIESNAPPAGVGEPPTPPAAPALANAIYAATGKRFRNLPIIGADDYVLPLNRTEDA</sequence>
<dbReference type="InterPro" id="IPR052516">
    <property type="entry name" value="N-heterocyclic_Hydroxylase"/>
</dbReference>
<protein>
    <submittedName>
        <fullName evidence="2">Aldehyde oxidase and xanthine dehydrogenase molybdopterin binding</fullName>
    </submittedName>
</protein>
<dbReference type="Gene3D" id="3.90.1170.50">
    <property type="entry name" value="Aldehyde oxidase/xanthine dehydrogenase, a/b hammerhead"/>
    <property type="match status" value="1"/>
</dbReference>
<feature type="domain" description="Aldehyde oxidase/xanthine dehydrogenase a/b hammerhead" evidence="1">
    <location>
        <begin position="242"/>
        <end position="331"/>
    </location>
</feature>
<dbReference type="InterPro" id="IPR000674">
    <property type="entry name" value="Ald_Oxase/Xan_DH_a/b"/>
</dbReference>
<dbReference type="InterPro" id="IPR037165">
    <property type="entry name" value="AldOxase/xan_DH_Mopterin-bd_sf"/>
</dbReference>
<accession>C6XJ25</accession>
<dbReference type="PIRSF" id="PIRSF036389">
    <property type="entry name" value="IOR_B"/>
    <property type="match status" value="1"/>
</dbReference>
<dbReference type="KEGG" id="hba:Hbal_1429"/>
<dbReference type="eggNOG" id="COG1529">
    <property type="taxonomic scope" value="Bacteria"/>
</dbReference>
<gene>
    <name evidence="2" type="ordered locus">Hbal_1429</name>
</gene>
<dbReference type="EMBL" id="CP001678">
    <property type="protein sequence ID" value="ACT59120.1"/>
    <property type="molecule type" value="Genomic_DNA"/>
</dbReference>
<dbReference type="GO" id="GO:0016491">
    <property type="term" value="F:oxidoreductase activity"/>
    <property type="evidence" value="ECO:0007669"/>
    <property type="project" value="InterPro"/>
</dbReference>
<evidence type="ECO:0000313" key="2">
    <source>
        <dbReference type="EMBL" id="ACT59120.1"/>
    </source>
</evidence>
<dbReference type="SMART" id="SM01008">
    <property type="entry name" value="Ald_Xan_dh_C"/>
    <property type="match status" value="1"/>
</dbReference>
<keyword evidence="3" id="KW-1185">Reference proteome</keyword>
<dbReference type="RefSeq" id="WP_015827270.1">
    <property type="nucleotide sequence ID" value="NC_012982.1"/>
</dbReference>
<proteinExistence type="predicted"/>
<dbReference type="Pfam" id="PF02738">
    <property type="entry name" value="MoCoBD_1"/>
    <property type="match status" value="1"/>
</dbReference>
<dbReference type="AlphaFoldDB" id="C6XJ25"/>
<dbReference type="InterPro" id="IPR012368">
    <property type="entry name" value="OxRdtase_Mopterin-bd_su_IorB"/>
</dbReference>
<dbReference type="Proteomes" id="UP000002745">
    <property type="component" value="Chromosome"/>
</dbReference>
<reference evidence="3" key="1">
    <citation type="journal article" date="2011" name="J. Bacteriol.">
        <title>Genome sequences of eight morphologically diverse alphaproteobacteria.</title>
        <authorList>
            <consortium name="US DOE Joint Genome Institute"/>
            <person name="Brown P.J."/>
            <person name="Kysela D.T."/>
            <person name="Buechlein A."/>
            <person name="Hemmerich C."/>
            <person name="Brun Y.V."/>
        </authorList>
    </citation>
    <scope>NUCLEOTIDE SEQUENCE [LARGE SCALE GENOMIC DNA]</scope>
    <source>
        <strain evidence="3">ATCC 49814 / DSM 5838 / IFAM 1418</strain>
    </source>
</reference>
<dbReference type="HOGENOM" id="CLU_013917_0_1_5"/>